<proteinExistence type="inferred from homology"/>
<comment type="subunit">
    <text evidence="15">Interacts with B3GNT8; this interaction greatly increases B3GNT2 catalytic activity, independently of B3GNT8 enzymatic activity.</text>
</comment>
<evidence type="ECO:0000256" key="5">
    <source>
        <dbReference type="ARBA" id="ARBA00022676"/>
    </source>
</evidence>
<evidence type="ECO:0000256" key="9">
    <source>
        <dbReference type="ARBA" id="ARBA00022989"/>
    </source>
</evidence>
<dbReference type="EMBL" id="JAUCMX010000025">
    <property type="protein sequence ID" value="KAK3510550.1"/>
    <property type="molecule type" value="Genomic_DNA"/>
</dbReference>
<dbReference type="Pfam" id="PF01762">
    <property type="entry name" value="Galactosyl_T"/>
    <property type="match status" value="1"/>
</dbReference>
<name>A0AAE0PZB3_9TELE</name>
<evidence type="ECO:0000256" key="1">
    <source>
        <dbReference type="ARBA" id="ARBA00001936"/>
    </source>
</evidence>
<accession>A0AAE0PZB3</accession>
<organism evidence="17 18">
    <name type="scientific">Hemibagrus guttatus</name>
    <dbReference type="NCBI Taxonomy" id="175788"/>
    <lineage>
        <taxon>Eukaryota</taxon>
        <taxon>Metazoa</taxon>
        <taxon>Chordata</taxon>
        <taxon>Craniata</taxon>
        <taxon>Vertebrata</taxon>
        <taxon>Euteleostomi</taxon>
        <taxon>Actinopterygii</taxon>
        <taxon>Neopterygii</taxon>
        <taxon>Teleostei</taxon>
        <taxon>Ostariophysi</taxon>
        <taxon>Siluriformes</taxon>
        <taxon>Bagridae</taxon>
        <taxon>Hemibagrus</taxon>
    </lineage>
</organism>
<evidence type="ECO:0000256" key="16">
    <source>
        <dbReference type="RuleBase" id="RU363063"/>
    </source>
</evidence>
<protein>
    <recommendedName>
        <fullName evidence="16">Hexosyltransferase</fullName>
        <ecNumber evidence="16">2.4.1.-</ecNumber>
    </recommendedName>
</protein>
<keyword evidence="18" id="KW-1185">Reference proteome</keyword>
<feature type="transmembrane region" description="Helical" evidence="16">
    <location>
        <begin position="93"/>
        <end position="110"/>
    </location>
</feature>
<comment type="subcellular location">
    <subcellularLocation>
        <location evidence="2 16">Golgi apparatus membrane</location>
        <topology evidence="2 16">Single-pass type II membrane protein</topology>
    </subcellularLocation>
</comment>
<evidence type="ECO:0000256" key="15">
    <source>
        <dbReference type="ARBA" id="ARBA00065824"/>
    </source>
</evidence>
<dbReference type="Proteomes" id="UP001274896">
    <property type="component" value="Unassembled WGS sequence"/>
</dbReference>
<evidence type="ECO:0000256" key="6">
    <source>
        <dbReference type="ARBA" id="ARBA00022679"/>
    </source>
</evidence>
<dbReference type="PANTHER" id="PTHR11214:SF25">
    <property type="entry name" value="N-ACETYLLACTOSAMINIDE BETA-1,3-N-ACETYLGLUCOSAMINYLTRANSFERASE 2"/>
    <property type="match status" value="1"/>
</dbReference>
<keyword evidence="5 16" id="KW-0328">Glycosyltransferase</keyword>
<dbReference type="GO" id="GO:0030311">
    <property type="term" value="P:poly-N-acetyllactosamine biosynthetic process"/>
    <property type="evidence" value="ECO:0007669"/>
    <property type="project" value="TreeGrafter"/>
</dbReference>
<keyword evidence="10 16" id="KW-0333">Golgi apparatus</keyword>
<evidence type="ECO:0000256" key="7">
    <source>
        <dbReference type="ARBA" id="ARBA00022692"/>
    </source>
</evidence>
<dbReference type="GO" id="GO:0000139">
    <property type="term" value="C:Golgi membrane"/>
    <property type="evidence" value="ECO:0007669"/>
    <property type="project" value="UniProtKB-SubCell"/>
</dbReference>
<keyword evidence="6" id="KW-0808">Transferase</keyword>
<keyword evidence="12" id="KW-0325">Glycoprotein</keyword>
<keyword evidence="11 16" id="KW-0472">Membrane</keyword>
<dbReference type="FunFam" id="3.90.550.50:FF:000010">
    <property type="entry name" value="Hexosyltransferase"/>
    <property type="match status" value="1"/>
</dbReference>
<comment type="caution">
    <text evidence="17">The sequence shown here is derived from an EMBL/GenBank/DDBJ whole genome shotgun (WGS) entry which is preliminary data.</text>
</comment>
<reference evidence="17" key="1">
    <citation type="submission" date="2023-06" db="EMBL/GenBank/DDBJ databases">
        <title>Male Hemibagrus guttatus genome.</title>
        <authorList>
            <person name="Bian C."/>
        </authorList>
    </citation>
    <scope>NUCLEOTIDE SEQUENCE</scope>
    <source>
        <strain evidence="17">Male_cb2023</strain>
        <tissue evidence="17">Muscle</tissue>
    </source>
</reference>
<comment type="similarity">
    <text evidence="4 16">Belongs to the glycosyltransferase 31 family.</text>
</comment>
<comment type="pathway">
    <text evidence="3">Protein modification; protein glycosylation.</text>
</comment>
<dbReference type="AlphaFoldDB" id="A0AAE0PZB3"/>
<evidence type="ECO:0000256" key="2">
    <source>
        <dbReference type="ARBA" id="ARBA00004323"/>
    </source>
</evidence>
<evidence type="ECO:0000313" key="18">
    <source>
        <dbReference type="Proteomes" id="UP001274896"/>
    </source>
</evidence>
<evidence type="ECO:0000256" key="11">
    <source>
        <dbReference type="ARBA" id="ARBA00023136"/>
    </source>
</evidence>
<dbReference type="PANTHER" id="PTHR11214">
    <property type="entry name" value="BETA-1,3-N-ACETYLGLUCOSAMINYLTRANSFERASE"/>
    <property type="match status" value="1"/>
</dbReference>
<keyword evidence="13" id="KW-0464">Manganese</keyword>
<evidence type="ECO:0000256" key="3">
    <source>
        <dbReference type="ARBA" id="ARBA00004922"/>
    </source>
</evidence>
<evidence type="ECO:0000256" key="4">
    <source>
        <dbReference type="ARBA" id="ARBA00008661"/>
    </source>
</evidence>
<keyword evidence="9 16" id="KW-1133">Transmembrane helix</keyword>
<evidence type="ECO:0000256" key="12">
    <source>
        <dbReference type="ARBA" id="ARBA00023180"/>
    </source>
</evidence>
<dbReference type="GO" id="GO:0008532">
    <property type="term" value="F:N-acetyllactosaminide beta-1,3-N-acetylglucosaminyltransferase activity"/>
    <property type="evidence" value="ECO:0007669"/>
    <property type="project" value="UniProtKB-EC"/>
</dbReference>
<comment type="cofactor">
    <cofactor evidence="1">
        <name>Mn(2+)</name>
        <dbReference type="ChEBI" id="CHEBI:29035"/>
    </cofactor>
</comment>
<dbReference type="GO" id="GO:0006493">
    <property type="term" value="P:protein O-linked glycosylation"/>
    <property type="evidence" value="ECO:0007669"/>
    <property type="project" value="TreeGrafter"/>
</dbReference>
<keyword evidence="8 16" id="KW-0735">Signal-anchor</keyword>
<evidence type="ECO:0000256" key="13">
    <source>
        <dbReference type="ARBA" id="ARBA00023211"/>
    </source>
</evidence>
<dbReference type="Gene3D" id="3.90.550.50">
    <property type="match status" value="1"/>
</dbReference>
<evidence type="ECO:0000313" key="17">
    <source>
        <dbReference type="EMBL" id="KAK3510550.1"/>
    </source>
</evidence>
<evidence type="ECO:0000256" key="14">
    <source>
        <dbReference type="ARBA" id="ARBA00050470"/>
    </source>
</evidence>
<dbReference type="EC" id="2.4.1.-" evidence="16"/>
<evidence type="ECO:0000256" key="10">
    <source>
        <dbReference type="ARBA" id="ARBA00023034"/>
    </source>
</evidence>
<sequence>MMMMMMMMMKYQGHMTPFCCKLEMEREKSYESLRDEQNVSTKARRQIRQKLNQRSGSEWRISGSLMELSVGPPCSFPSCRKRIPKMHASRNKTKLLGVMMMVNFLIYILVEVSRSYSKWDPTKPHIPSEQFWKKPEISKAFWNRNQQHLDHIHNPLIIYSTATTTGVSHTKITQPTTQPNTTTKREQCEPDFNITAQIKDYSSLPQRFKDFLLYMKCRSYPMLIDAPGVCSEKPFLLLAVKSLTPHFDRRQAIRESWGRAGILANRSVATVFLLGKTTEGDFFPNVSGMLRYEASVHNDLLQWDYRDSFFNLTLKEVLFLEWLGKHCPSARFIFKGDDDVFVNTRNILNFLDGLPKSKKRDLFVGDVISNAGPHRDKNLKYYIPESFFVGGYPPYAGGGGFLYSSDVGIRLRNISQHISLFPIDDVYTGMCLQKLGLVPEKHQGFRTFNIEEKYRESACAYQSLMLVHPRSPQEMIKIWSWIGDPELSCHEVTGLVS</sequence>
<dbReference type="InterPro" id="IPR002659">
    <property type="entry name" value="Glyco_trans_31"/>
</dbReference>
<evidence type="ECO:0000256" key="8">
    <source>
        <dbReference type="ARBA" id="ARBA00022968"/>
    </source>
</evidence>
<keyword evidence="7 16" id="KW-0812">Transmembrane</keyword>
<comment type="catalytic activity">
    <reaction evidence="14">
        <text>a beta-D-galactosyl-(1-&gt;4)-N-acetyl-beta-D-glucosaminyl derivative + UDP-N-acetyl-alpha-D-glucosamine = an N-acetyl-beta-D-glucosaminyl-(1-&gt;3)-beta-D-galactosyl-(1-&gt;4)-N-acetyl-beta-D-glucosaminyl derivative + UDP + H(+)</text>
        <dbReference type="Rhea" id="RHEA:14389"/>
        <dbReference type="ChEBI" id="CHEBI:15378"/>
        <dbReference type="ChEBI" id="CHEBI:57705"/>
        <dbReference type="ChEBI" id="CHEBI:58223"/>
        <dbReference type="ChEBI" id="CHEBI:133507"/>
        <dbReference type="ChEBI" id="CHEBI:134090"/>
        <dbReference type="EC" id="2.4.1.149"/>
    </reaction>
</comment>
<gene>
    <name evidence="17" type="ORF">QTP70_010008</name>
</gene>